<dbReference type="GO" id="GO:0005739">
    <property type="term" value="C:mitochondrion"/>
    <property type="evidence" value="ECO:0007669"/>
    <property type="project" value="TreeGrafter"/>
</dbReference>
<keyword evidence="2" id="KW-1185">Reference proteome</keyword>
<dbReference type="OrthoDB" id="10263782at2759"/>
<protein>
    <submittedName>
        <fullName evidence="1">Methylmalonic aciduria and homocystinuria type D-like</fullName>
    </submittedName>
</protein>
<dbReference type="STRING" id="6573.A0A210PU30"/>
<dbReference type="InterPro" id="IPR019362">
    <property type="entry name" value="MMADHC"/>
</dbReference>
<sequence>MALATKLLARKRVVTYLPNLNSAVKYVRSFSISSGNNKRDEDEFFPDEFAQDLGPFGPLNKRLPLPGSIGPKFENKPYRVVTKSSAKANLVKPFLENQPEYRHCEVLDQLALFQEEDGFMTEDSHIPHPSDRLEYVAQECPQIMKLDFKTLFPGRDIMNGTLTLVTISQKTDNDMTAWNTDVDEEREALLAAFVQGAKEICEVLESGGYWADFIDPSCGKPFLGPHTNATLFETDEVYRKLGFEIEDLGCCKVIRHHLWGTKCYVGCLFTNAPLSHPIIEMMTDS</sequence>
<dbReference type="AlphaFoldDB" id="A0A210PU30"/>
<dbReference type="PANTHER" id="PTHR13192:SF3">
    <property type="entry name" value="COBALAMIN TRAFFICKING PROTEIN CBLD"/>
    <property type="match status" value="1"/>
</dbReference>
<reference evidence="1 2" key="1">
    <citation type="journal article" date="2017" name="Nat. Ecol. Evol.">
        <title>Scallop genome provides insights into evolution of bilaterian karyotype and development.</title>
        <authorList>
            <person name="Wang S."/>
            <person name="Zhang J."/>
            <person name="Jiao W."/>
            <person name="Li J."/>
            <person name="Xun X."/>
            <person name="Sun Y."/>
            <person name="Guo X."/>
            <person name="Huan P."/>
            <person name="Dong B."/>
            <person name="Zhang L."/>
            <person name="Hu X."/>
            <person name="Sun X."/>
            <person name="Wang J."/>
            <person name="Zhao C."/>
            <person name="Wang Y."/>
            <person name="Wang D."/>
            <person name="Huang X."/>
            <person name="Wang R."/>
            <person name="Lv J."/>
            <person name="Li Y."/>
            <person name="Zhang Z."/>
            <person name="Liu B."/>
            <person name="Lu W."/>
            <person name="Hui Y."/>
            <person name="Liang J."/>
            <person name="Zhou Z."/>
            <person name="Hou R."/>
            <person name="Li X."/>
            <person name="Liu Y."/>
            <person name="Li H."/>
            <person name="Ning X."/>
            <person name="Lin Y."/>
            <person name="Zhao L."/>
            <person name="Xing Q."/>
            <person name="Dou J."/>
            <person name="Li Y."/>
            <person name="Mao J."/>
            <person name="Guo H."/>
            <person name="Dou H."/>
            <person name="Li T."/>
            <person name="Mu C."/>
            <person name="Jiang W."/>
            <person name="Fu Q."/>
            <person name="Fu X."/>
            <person name="Miao Y."/>
            <person name="Liu J."/>
            <person name="Yu Q."/>
            <person name="Li R."/>
            <person name="Liao H."/>
            <person name="Li X."/>
            <person name="Kong Y."/>
            <person name="Jiang Z."/>
            <person name="Chourrout D."/>
            <person name="Li R."/>
            <person name="Bao Z."/>
        </authorList>
    </citation>
    <scope>NUCLEOTIDE SEQUENCE [LARGE SCALE GENOMIC DNA]</scope>
    <source>
        <strain evidence="1 2">PY_sf001</strain>
    </source>
</reference>
<dbReference type="GO" id="GO:0009235">
    <property type="term" value="P:cobalamin metabolic process"/>
    <property type="evidence" value="ECO:0007669"/>
    <property type="project" value="InterPro"/>
</dbReference>
<accession>A0A210PU30</accession>
<dbReference type="Pfam" id="PF10229">
    <property type="entry name" value="MMADHC"/>
    <property type="match status" value="1"/>
</dbReference>
<dbReference type="Proteomes" id="UP000242188">
    <property type="component" value="Unassembled WGS sequence"/>
</dbReference>
<name>A0A210PU30_MIZYE</name>
<evidence type="ECO:0000313" key="2">
    <source>
        <dbReference type="Proteomes" id="UP000242188"/>
    </source>
</evidence>
<dbReference type="PANTHER" id="PTHR13192">
    <property type="entry name" value="MY011 PROTEIN"/>
    <property type="match status" value="1"/>
</dbReference>
<comment type="caution">
    <text evidence="1">The sequence shown here is derived from an EMBL/GenBank/DDBJ whole genome shotgun (WGS) entry which is preliminary data.</text>
</comment>
<organism evidence="1 2">
    <name type="scientific">Mizuhopecten yessoensis</name>
    <name type="common">Japanese scallop</name>
    <name type="synonym">Patinopecten yessoensis</name>
    <dbReference type="NCBI Taxonomy" id="6573"/>
    <lineage>
        <taxon>Eukaryota</taxon>
        <taxon>Metazoa</taxon>
        <taxon>Spiralia</taxon>
        <taxon>Lophotrochozoa</taxon>
        <taxon>Mollusca</taxon>
        <taxon>Bivalvia</taxon>
        <taxon>Autobranchia</taxon>
        <taxon>Pteriomorphia</taxon>
        <taxon>Pectinida</taxon>
        <taxon>Pectinoidea</taxon>
        <taxon>Pectinidae</taxon>
        <taxon>Mizuhopecten</taxon>
    </lineage>
</organism>
<evidence type="ECO:0000313" key="1">
    <source>
        <dbReference type="EMBL" id="OWF39993.1"/>
    </source>
</evidence>
<dbReference type="EMBL" id="NEDP02005493">
    <property type="protein sequence ID" value="OWF39993.1"/>
    <property type="molecule type" value="Genomic_DNA"/>
</dbReference>
<proteinExistence type="predicted"/>
<gene>
    <name evidence="1" type="ORF">KP79_PYT19682</name>
</gene>